<gene>
    <name evidence="2" type="primary">jg21862</name>
    <name evidence="2" type="ORF">PAEG_LOCUS2741</name>
</gene>
<name>A0A8S4QJX4_9NEOP</name>
<keyword evidence="3" id="KW-1185">Reference proteome</keyword>
<evidence type="ECO:0000313" key="2">
    <source>
        <dbReference type="EMBL" id="CAH2210884.1"/>
    </source>
</evidence>
<feature type="region of interest" description="Disordered" evidence="1">
    <location>
        <begin position="19"/>
        <end position="48"/>
    </location>
</feature>
<organism evidence="2 3">
    <name type="scientific">Pararge aegeria aegeria</name>
    <dbReference type="NCBI Taxonomy" id="348720"/>
    <lineage>
        <taxon>Eukaryota</taxon>
        <taxon>Metazoa</taxon>
        <taxon>Ecdysozoa</taxon>
        <taxon>Arthropoda</taxon>
        <taxon>Hexapoda</taxon>
        <taxon>Insecta</taxon>
        <taxon>Pterygota</taxon>
        <taxon>Neoptera</taxon>
        <taxon>Endopterygota</taxon>
        <taxon>Lepidoptera</taxon>
        <taxon>Glossata</taxon>
        <taxon>Ditrysia</taxon>
        <taxon>Papilionoidea</taxon>
        <taxon>Nymphalidae</taxon>
        <taxon>Satyrinae</taxon>
        <taxon>Satyrini</taxon>
        <taxon>Parargina</taxon>
        <taxon>Pararge</taxon>
    </lineage>
</organism>
<feature type="non-terminal residue" evidence="2">
    <location>
        <position position="1"/>
    </location>
</feature>
<accession>A0A8S4QJX4</accession>
<reference evidence="2" key="1">
    <citation type="submission" date="2022-03" db="EMBL/GenBank/DDBJ databases">
        <authorList>
            <person name="Lindestad O."/>
        </authorList>
    </citation>
    <scope>NUCLEOTIDE SEQUENCE</scope>
</reference>
<evidence type="ECO:0000313" key="3">
    <source>
        <dbReference type="Proteomes" id="UP000838756"/>
    </source>
</evidence>
<evidence type="ECO:0000256" key="1">
    <source>
        <dbReference type="SAM" id="MobiDB-lite"/>
    </source>
</evidence>
<proteinExistence type="predicted"/>
<dbReference type="AlphaFoldDB" id="A0A8S4QJX4"/>
<protein>
    <submittedName>
        <fullName evidence="2">Jg21862 protein</fullName>
    </submittedName>
</protein>
<dbReference type="EMBL" id="CAKXAJ010008541">
    <property type="protein sequence ID" value="CAH2210884.1"/>
    <property type="molecule type" value="Genomic_DNA"/>
</dbReference>
<comment type="caution">
    <text evidence="2">The sequence shown here is derived from an EMBL/GenBank/DDBJ whole genome shotgun (WGS) entry which is preliminary data.</text>
</comment>
<dbReference type="Proteomes" id="UP000838756">
    <property type="component" value="Unassembled WGS sequence"/>
</dbReference>
<sequence>VWSISKEVDRRHQGNCWKPLETIGNKRPKTEDVRTPFKKPAMDVNQLQ</sequence>